<dbReference type="Gramene" id="TuG1812G0600002382.01.T01">
    <property type="protein sequence ID" value="TuG1812G0600002382.01.T01"/>
    <property type="gene ID" value="TuG1812G0600002382.01"/>
</dbReference>
<proteinExistence type="predicted"/>
<evidence type="ECO:0000313" key="2">
    <source>
        <dbReference type="Proteomes" id="UP000015106"/>
    </source>
</evidence>
<dbReference type="AlphaFoldDB" id="A0A8R7QSZ0"/>
<reference evidence="1" key="2">
    <citation type="submission" date="2018-03" db="EMBL/GenBank/DDBJ databases">
        <title>The Triticum urartu genome reveals the dynamic nature of wheat genome evolution.</title>
        <authorList>
            <person name="Ling H."/>
            <person name="Ma B."/>
            <person name="Shi X."/>
            <person name="Liu H."/>
            <person name="Dong L."/>
            <person name="Sun H."/>
            <person name="Cao Y."/>
            <person name="Gao Q."/>
            <person name="Zheng S."/>
            <person name="Li Y."/>
            <person name="Yu Y."/>
            <person name="Du H."/>
            <person name="Qi M."/>
            <person name="Li Y."/>
            <person name="Yu H."/>
            <person name="Cui Y."/>
            <person name="Wang N."/>
            <person name="Chen C."/>
            <person name="Wu H."/>
            <person name="Zhao Y."/>
            <person name="Zhang J."/>
            <person name="Li Y."/>
            <person name="Zhou W."/>
            <person name="Zhang B."/>
            <person name="Hu W."/>
            <person name="Eijk M."/>
            <person name="Tang J."/>
            <person name="Witsenboer H."/>
            <person name="Zhao S."/>
            <person name="Li Z."/>
            <person name="Zhang A."/>
            <person name="Wang D."/>
            <person name="Liang C."/>
        </authorList>
    </citation>
    <scope>NUCLEOTIDE SEQUENCE [LARGE SCALE GENOMIC DNA]</scope>
    <source>
        <strain evidence="1">cv. G1812</strain>
    </source>
</reference>
<dbReference type="EnsemblPlants" id="TuG1812G0600002382.01.T01">
    <property type="protein sequence ID" value="TuG1812G0600002382.01.T01"/>
    <property type="gene ID" value="TuG1812G0600002382.01"/>
</dbReference>
<keyword evidence="2" id="KW-1185">Reference proteome</keyword>
<sequence length="92" mass="9991">MRGFACSTVQVTPVDAPTACRRILLLLPMSHLAFSSVDKFATSEDSRTSRPTSTCWRATPAPAISSTTVHRCLFWPRASTSATRLATKFTSA</sequence>
<dbReference type="Proteomes" id="UP000015106">
    <property type="component" value="Chromosome 6"/>
</dbReference>
<reference evidence="2" key="1">
    <citation type="journal article" date="2013" name="Nature">
        <title>Draft genome of the wheat A-genome progenitor Triticum urartu.</title>
        <authorList>
            <person name="Ling H.Q."/>
            <person name="Zhao S."/>
            <person name="Liu D."/>
            <person name="Wang J."/>
            <person name="Sun H."/>
            <person name="Zhang C."/>
            <person name="Fan H."/>
            <person name="Li D."/>
            <person name="Dong L."/>
            <person name="Tao Y."/>
            <person name="Gao C."/>
            <person name="Wu H."/>
            <person name="Li Y."/>
            <person name="Cui Y."/>
            <person name="Guo X."/>
            <person name="Zheng S."/>
            <person name="Wang B."/>
            <person name="Yu K."/>
            <person name="Liang Q."/>
            <person name="Yang W."/>
            <person name="Lou X."/>
            <person name="Chen J."/>
            <person name="Feng M."/>
            <person name="Jian J."/>
            <person name="Zhang X."/>
            <person name="Luo G."/>
            <person name="Jiang Y."/>
            <person name="Liu J."/>
            <person name="Wang Z."/>
            <person name="Sha Y."/>
            <person name="Zhang B."/>
            <person name="Wu H."/>
            <person name="Tang D."/>
            <person name="Shen Q."/>
            <person name="Xue P."/>
            <person name="Zou S."/>
            <person name="Wang X."/>
            <person name="Liu X."/>
            <person name="Wang F."/>
            <person name="Yang Y."/>
            <person name="An X."/>
            <person name="Dong Z."/>
            <person name="Zhang K."/>
            <person name="Zhang X."/>
            <person name="Luo M.C."/>
            <person name="Dvorak J."/>
            <person name="Tong Y."/>
            <person name="Wang J."/>
            <person name="Yang H."/>
            <person name="Li Z."/>
            <person name="Wang D."/>
            <person name="Zhang A."/>
            <person name="Wang J."/>
        </authorList>
    </citation>
    <scope>NUCLEOTIDE SEQUENCE</scope>
    <source>
        <strain evidence="2">cv. G1812</strain>
    </source>
</reference>
<evidence type="ECO:0000313" key="1">
    <source>
        <dbReference type="EnsemblPlants" id="TuG1812G0600002382.01.T01"/>
    </source>
</evidence>
<name>A0A8R7QSZ0_TRIUA</name>
<protein>
    <submittedName>
        <fullName evidence="1">Uncharacterized protein</fullName>
    </submittedName>
</protein>
<organism evidence="1 2">
    <name type="scientific">Triticum urartu</name>
    <name type="common">Red wild einkorn</name>
    <name type="synonym">Crithodium urartu</name>
    <dbReference type="NCBI Taxonomy" id="4572"/>
    <lineage>
        <taxon>Eukaryota</taxon>
        <taxon>Viridiplantae</taxon>
        <taxon>Streptophyta</taxon>
        <taxon>Embryophyta</taxon>
        <taxon>Tracheophyta</taxon>
        <taxon>Spermatophyta</taxon>
        <taxon>Magnoliopsida</taxon>
        <taxon>Liliopsida</taxon>
        <taxon>Poales</taxon>
        <taxon>Poaceae</taxon>
        <taxon>BOP clade</taxon>
        <taxon>Pooideae</taxon>
        <taxon>Triticodae</taxon>
        <taxon>Triticeae</taxon>
        <taxon>Triticinae</taxon>
        <taxon>Triticum</taxon>
    </lineage>
</organism>
<accession>A0A8R7QSZ0</accession>
<reference evidence="1" key="3">
    <citation type="submission" date="2022-06" db="UniProtKB">
        <authorList>
            <consortium name="EnsemblPlants"/>
        </authorList>
    </citation>
    <scope>IDENTIFICATION</scope>
</reference>